<name>A0A8C2T7Q2_COTJA</name>
<dbReference type="SUPFAM" id="SSF47113">
    <property type="entry name" value="Histone-fold"/>
    <property type="match status" value="1"/>
</dbReference>
<sequence length="131" mass="14866">MGALRPLRVVLLAASSWPRQLLLLRPPPPRLPPLRPPPRSRRRRRAAPKPASPRAPASARGSPSPRSRRCWPPIRRYQKSTELLIRKLPSSLPGGTLRGHQPVRHPRKRVTIMPKDIQLARRIRGEQPLGD</sequence>
<dbReference type="PANTHER" id="PTHR11426">
    <property type="entry name" value="HISTONE H3"/>
    <property type="match status" value="1"/>
</dbReference>
<keyword evidence="4" id="KW-1185">Reference proteome</keyword>
<dbReference type="GO" id="GO:0003677">
    <property type="term" value="F:DNA binding"/>
    <property type="evidence" value="ECO:0007669"/>
    <property type="project" value="InterPro"/>
</dbReference>
<dbReference type="AlphaFoldDB" id="A0A8C2T7Q2"/>
<dbReference type="Gene3D" id="1.10.20.10">
    <property type="entry name" value="Histone, subunit A"/>
    <property type="match status" value="1"/>
</dbReference>
<dbReference type="InterPro" id="IPR000164">
    <property type="entry name" value="Histone_H3/CENP-A"/>
</dbReference>
<dbReference type="GO" id="GO:0000786">
    <property type="term" value="C:nucleosome"/>
    <property type="evidence" value="ECO:0007669"/>
    <property type="project" value="InterPro"/>
</dbReference>
<dbReference type="SMART" id="SM00428">
    <property type="entry name" value="H3"/>
    <property type="match status" value="1"/>
</dbReference>
<reference evidence="3" key="3">
    <citation type="submission" date="2025-09" db="UniProtKB">
        <authorList>
            <consortium name="Ensembl"/>
        </authorList>
    </citation>
    <scope>IDENTIFICATION</scope>
</reference>
<evidence type="ECO:0008006" key="5">
    <source>
        <dbReference type="Google" id="ProtNLM"/>
    </source>
</evidence>
<dbReference type="PRINTS" id="PR00622">
    <property type="entry name" value="HISTONEH3"/>
</dbReference>
<dbReference type="Ensembl" id="ENSCJPT00005014467.1">
    <property type="protein sequence ID" value="ENSCJPP00005009712.1"/>
    <property type="gene ID" value="ENSCJPG00005008506.1"/>
</dbReference>
<dbReference type="Proteomes" id="UP000694412">
    <property type="component" value="Chromosome 1"/>
</dbReference>
<feature type="compositionally biased region" description="Basic residues" evidence="2">
    <location>
        <begin position="38"/>
        <end position="47"/>
    </location>
</feature>
<feature type="region of interest" description="Disordered" evidence="2">
    <location>
        <begin position="22"/>
        <end position="75"/>
    </location>
</feature>
<evidence type="ECO:0000256" key="2">
    <source>
        <dbReference type="SAM" id="MobiDB-lite"/>
    </source>
</evidence>
<dbReference type="GO" id="GO:0046982">
    <property type="term" value="F:protein heterodimerization activity"/>
    <property type="evidence" value="ECO:0007669"/>
    <property type="project" value="InterPro"/>
</dbReference>
<feature type="compositionally biased region" description="Low complexity" evidence="2">
    <location>
        <begin position="48"/>
        <end position="75"/>
    </location>
</feature>
<accession>A0A8C2T7Q2</accession>
<evidence type="ECO:0000313" key="3">
    <source>
        <dbReference type="Ensembl" id="ENSCJPP00005009712.1"/>
    </source>
</evidence>
<reference evidence="3" key="1">
    <citation type="submission" date="2015-11" db="EMBL/GenBank/DDBJ databases">
        <authorList>
            <consortium name="International Coturnix japonica Genome Analysis Consortium"/>
            <person name="Warren W."/>
            <person name="Burt D.W."/>
            <person name="Antin P.B."/>
            <person name="Lanford R."/>
            <person name="Gros J."/>
            <person name="Wilson R.K."/>
        </authorList>
    </citation>
    <scope>NUCLEOTIDE SEQUENCE [LARGE SCALE GENOMIC DNA]</scope>
</reference>
<evidence type="ECO:0000256" key="1">
    <source>
        <dbReference type="ARBA" id="ARBA00010343"/>
    </source>
</evidence>
<proteinExistence type="inferred from homology"/>
<evidence type="ECO:0000313" key="4">
    <source>
        <dbReference type="Proteomes" id="UP000694412"/>
    </source>
</evidence>
<protein>
    <recommendedName>
        <fullName evidence="5">Histone H2A/H2B/H3 domain-containing protein</fullName>
    </recommendedName>
</protein>
<dbReference type="InterPro" id="IPR009072">
    <property type="entry name" value="Histone-fold"/>
</dbReference>
<organism evidence="3 4">
    <name type="scientific">Coturnix japonica</name>
    <name type="common">Japanese quail</name>
    <name type="synonym">Coturnix coturnix japonica</name>
    <dbReference type="NCBI Taxonomy" id="93934"/>
    <lineage>
        <taxon>Eukaryota</taxon>
        <taxon>Metazoa</taxon>
        <taxon>Chordata</taxon>
        <taxon>Craniata</taxon>
        <taxon>Vertebrata</taxon>
        <taxon>Euteleostomi</taxon>
        <taxon>Archelosauria</taxon>
        <taxon>Archosauria</taxon>
        <taxon>Dinosauria</taxon>
        <taxon>Saurischia</taxon>
        <taxon>Theropoda</taxon>
        <taxon>Coelurosauria</taxon>
        <taxon>Aves</taxon>
        <taxon>Neognathae</taxon>
        <taxon>Galloanserae</taxon>
        <taxon>Galliformes</taxon>
        <taxon>Phasianidae</taxon>
        <taxon>Perdicinae</taxon>
        <taxon>Coturnix</taxon>
    </lineage>
</organism>
<feature type="compositionally biased region" description="Pro residues" evidence="2">
    <location>
        <begin position="25"/>
        <end position="37"/>
    </location>
</feature>
<reference evidence="3" key="2">
    <citation type="submission" date="2025-08" db="UniProtKB">
        <authorList>
            <consortium name="Ensembl"/>
        </authorList>
    </citation>
    <scope>IDENTIFICATION</scope>
</reference>
<comment type="similarity">
    <text evidence="1">Belongs to the histone H3 family.</text>
</comment>
<dbReference type="GO" id="GO:0030527">
    <property type="term" value="F:structural constituent of chromatin"/>
    <property type="evidence" value="ECO:0007669"/>
    <property type="project" value="InterPro"/>
</dbReference>
<feature type="region of interest" description="Disordered" evidence="2">
    <location>
        <begin position="88"/>
        <end position="107"/>
    </location>
</feature>